<evidence type="ECO:0000313" key="1">
    <source>
        <dbReference type="EMBL" id="URZ12559.1"/>
    </source>
</evidence>
<dbReference type="Proteomes" id="UP000190951">
    <property type="component" value="Chromosome"/>
</dbReference>
<sequence length="116" mass="13024">MKELVINQIVIPVLVAIIGTILEISRRQLKGYLNSKKELIEKQKEALKQSMGIEQYNKDVATIKQAVATVEQLGKEFNWDGALKHSKVLERIEGKVGLSDEEVYDLIKGAVTSMKN</sequence>
<dbReference type="EMBL" id="CP096983">
    <property type="protein sequence ID" value="URZ12559.1"/>
    <property type="molecule type" value="Genomic_DNA"/>
</dbReference>
<dbReference type="AlphaFoldDB" id="A0A1S8L354"/>
<evidence type="ECO:0000313" key="2">
    <source>
        <dbReference type="Proteomes" id="UP000190951"/>
    </source>
</evidence>
<name>A0A1S8L354_9CLOT</name>
<keyword evidence="2" id="KW-1185">Reference proteome</keyword>
<organism evidence="1 2">
    <name type="scientific">Clostridium felsineum</name>
    <dbReference type="NCBI Taxonomy" id="36839"/>
    <lineage>
        <taxon>Bacteria</taxon>
        <taxon>Bacillati</taxon>
        <taxon>Bacillota</taxon>
        <taxon>Clostridia</taxon>
        <taxon>Eubacteriales</taxon>
        <taxon>Clostridiaceae</taxon>
        <taxon>Clostridium</taxon>
    </lineage>
</organism>
<dbReference type="STRING" id="84029.CROST_28550"/>
<accession>A0A1S8L354</accession>
<dbReference type="KEGG" id="crw:CROST_032820"/>
<gene>
    <name evidence="1" type="ORF">CROST_032820</name>
</gene>
<protein>
    <submittedName>
        <fullName evidence="1">Uncharacterized protein</fullName>
    </submittedName>
</protein>
<dbReference type="RefSeq" id="WP_077834844.1">
    <property type="nucleotide sequence ID" value="NZ_CP096983.1"/>
</dbReference>
<reference evidence="1 2" key="1">
    <citation type="submission" date="2022-04" db="EMBL/GenBank/DDBJ databases">
        <title>Genome sequence of C. roseum typestrain.</title>
        <authorList>
            <person name="Poehlein A."/>
            <person name="Schoch T."/>
            <person name="Duerre P."/>
            <person name="Daniel R."/>
        </authorList>
    </citation>
    <scope>NUCLEOTIDE SEQUENCE [LARGE SCALE GENOMIC DNA]</scope>
    <source>
        <strain evidence="1 2">DSM 7320</strain>
    </source>
</reference>
<proteinExistence type="predicted"/>